<dbReference type="AlphaFoldDB" id="A0A6G0WNK9"/>
<keyword evidence="1" id="KW-0732">Signal</keyword>
<evidence type="ECO:0000313" key="3">
    <source>
        <dbReference type="Proteomes" id="UP000481153"/>
    </source>
</evidence>
<organism evidence="2 3">
    <name type="scientific">Aphanomyces euteiches</name>
    <dbReference type="NCBI Taxonomy" id="100861"/>
    <lineage>
        <taxon>Eukaryota</taxon>
        <taxon>Sar</taxon>
        <taxon>Stramenopiles</taxon>
        <taxon>Oomycota</taxon>
        <taxon>Saprolegniomycetes</taxon>
        <taxon>Saprolegniales</taxon>
        <taxon>Verrucalvaceae</taxon>
        <taxon>Aphanomyces</taxon>
    </lineage>
</organism>
<feature type="chain" id="PRO_5026277039" evidence="1">
    <location>
        <begin position="17"/>
        <end position="632"/>
    </location>
</feature>
<name>A0A6G0WNK9_9STRA</name>
<dbReference type="VEuPathDB" id="FungiDB:AeMF1_014170"/>
<keyword evidence="3" id="KW-1185">Reference proteome</keyword>
<protein>
    <submittedName>
        <fullName evidence="2">Uncharacterized protein</fullName>
    </submittedName>
</protein>
<comment type="caution">
    <text evidence="2">The sequence shown here is derived from an EMBL/GenBank/DDBJ whole genome shotgun (WGS) entry which is preliminary data.</text>
</comment>
<gene>
    <name evidence="2" type="ORF">Ae201684_013353</name>
</gene>
<reference evidence="2 3" key="1">
    <citation type="submission" date="2019-07" db="EMBL/GenBank/DDBJ databases">
        <title>Genomics analysis of Aphanomyces spp. identifies a new class of oomycete effector associated with host adaptation.</title>
        <authorList>
            <person name="Gaulin E."/>
        </authorList>
    </citation>
    <scope>NUCLEOTIDE SEQUENCE [LARGE SCALE GENOMIC DNA]</scope>
    <source>
        <strain evidence="2 3">ATCC 201684</strain>
    </source>
</reference>
<feature type="signal peptide" evidence="1">
    <location>
        <begin position="1"/>
        <end position="16"/>
    </location>
</feature>
<evidence type="ECO:0000256" key="1">
    <source>
        <dbReference type="SAM" id="SignalP"/>
    </source>
</evidence>
<dbReference type="EMBL" id="VJMJ01000171">
    <property type="protein sequence ID" value="KAF0728921.1"/>
    <property type="molecule type" value="Genomic_DNA"/>
</dbReference>
<evidence type="ECO:0000313" key="2">
    <source>
        <dbReference type="EMBL" id="KAF0728921.1"/>
    </source>
</evidence>
<sequence>MALFGLLYLAATLTLSVYYLNSSMTNDLWWPSFNVSAHQSYLIDVYNAQLVLTRNASTTLDLTSSAFGISKDYSRRNTPILVTPVYPRIVVDALSQDLATVIQGPLNICGPHQLNLQYCWVDFNRTWEVAHTDKRQQRCYDRYLDNAAVYYESICRVIDWNYFITGTFGGMFNQSIGKTLKKTPEGRNWLKTTPYAFVDVRSEVAYWQRAGIRRFVPQYTNGITWGLCETISIRNAFGAVQTISLKRMQYYHRGYFWTTMWMYWGPWGDISYASQGYSLIRNQSSVSCYFHGIPSSACSSIDFEKLLNAPNTPTVHQIHDHIGPLNSIDLLFVGIPPSLSQLFSAFQSRVNELILSSDTFAYLLAITPSLAIDPVPLPWQDSSFMYFGGDPTCVSRQPTSFVQSSFSFLVSCTKENRLELLLTPLGTLFGLWLAQPPMNASSICKVSATRKSSCKAVFLSAMDAFAIFNETYPQKKPSLNFSVNAASQSILDLDVSIIHFAINVSDRSNHFLRQNILNNDFAWDVFGWMYIYDWAAGSREVVSFEGDTNIISLISDIYDPLVHVADTLEVTKTACQYLWIISVITTSALVGVALSVATASSFEPDSLDAICFISIELPELCGLGDHCLLFAA</sequence>
<accession>A0A6G0WNK9</accession>
<proteinExistence type="predicted"/>
<dbReference type="Proteomes" id="UP000481153">
    <property type="component" value="Unassembled WGS sequence"/>
</dbReference>